<dbReference type="Pfam" id="PF04892">
    <property type="entry name" value="VanZ"/>
    <property type="match status" value="1"/>
</dbReference>
<evidence type="ECO:0000256" key="1">
    <source>
        <dbReference type="SAM" id="Phobius"/>
    </source>
</evidence>
<dbReference type="InterPro" id="IPR006976">
    <property type="entry name" value="VanZ-like"/>
</dbReference>
<name>A0A174EYY5_9FIRM</name>
<keyword evidence="1" id="KW-1133">Transmembrane helix</keyword>
<proteinExistence type="predicted"/>
<dbReference type="AlphaFoldDB" id="A0A174EYY5"/>
<feature type="domain" description="VanZ-like" evidence="2">
    <location>
        <begin position="73"/>
        <end position="195"/>
    </location>
</feature>
<reference evidence="3 4" key="1">
    <citation type="submission" date="2015-09" db="EMBL/GenBank/DDBJ databases">
        <authorList>
            <consortium name="Pathogen Informatics"/>
        </authorList>
    </citation>
    <scope>NUCLEOTIDE SEQUENCE [LARGE SCALE GENOMIC DNA]</scope>
    <source>
        <strain evidence="3 4">2789STDY5834861</strain>
    </source>
</reference>
<feature type="transmembrane region" description="Helical" evidence="1">
    <location>
        <begin position="180"/>
        <end position="198"/>
    </location>
</feature>
<feature type="transmembrane region" description="Helical" evidence="1">
    <location>
        <begin position="67"/>
        <end position="87"/>
    </location>
</feature>
<gene>
    <name evidence="3" type="ORF">ERS852476_02793</name>
</gene>
<evidence type="ECO:0000259" key="2">
    <source>
        <dbReference type="Pfam" id="PF04892"/>
    </source>
</evidence>
<feature type="transmembrane region" description="Helical" evidence="1">
    <location>
        <begin position="20"/>
        <end position="42"/>
    </location>
</feature>
<dbReference type="Proteomes" id="UP000095645">
    <property type="component" value="Unassembled WGS sequence"/>
</dbReference>
<organism evidence="3 4">
    <name type="scientific">Blautia obeum</name>
    <dbReference type="NCBI Taxonomy" id="40520"/>
    <lineage>
        <taxon>Bacteria</taxon>
        <taxon>Bacillati</taxon>
        <taxon>Bacillota</taxon>
        <taxon>Clostridia</taxon>
        <taxon>Lachnospirales</taxon>
        <taxon>Lachnospiraceae</taxon>
        <taxon>Blautia</taxon>
    </lineage>
</organism>
<protein>
    <submittedName>
        <fullName evidence="3">VanZ like family</fullName>
    </submittedName>
</protein>
<evidence type="ECO:0000313" key="3">
    <source>
        <dbReference type="EMBL" id="CUO41250.1"/>
    </source>
</evidence>
<sequence length="204" mass="23514">MMKETIDLLGKILTNILTALYEPFGFSLLLSFLAMFFYLYAYKPIEAGKGWKNAMVTWYREFKESIFFRKLFFLAFVTSLILFRTLLNRNLWMNPLSNIMGGWGIWEIVNGEQQLTTECIENVIMMVPFSAVVMWTFHGKAGNGWNNILWLSGKIAFGFSLMIEMLQLLLRLGTFQLSDIFYNTVGGVLGGMCYWGIIKIKKGL</sequence>
<evidence type="ECO:0000313" key="4">
    <source>
        <dbReference type="Proteomes" id="UP000095645"/>
    </source>
</evidence>
<feature type="transmembrane region" description="Helical" evidence="1">
    <location>
        <begin position="149"/>
        <end position="168"/>
    </location>
</feature>
<dbReference type="RefSeq" id="WP_081026514.1">
    <property type="nucleotide sequence ID" value="NZ_CYZP01000027.1"/>
</dbReference>
<accession>A0A174EYY5</accession>
<dbReference type="EMBL" id="CYZP01000027">
    <property type="protein sequence ID" value="CUO41250.1"/>
    <property type="molecule type" value="Genomic_DNA"/>
</dbReference>
<keyword evidence="1" id="KW-0472">Membrane</keyword>
<keyword evidence="1" id="KW-0812">Transmembrane</keyword>